<keyword evidence="1" id="KW-0812">Transmembrane</keyword>
<proteinExistence type="predicted"/>
<reference evidence="3" key="1">
    <citation type="submission" date="2016-11" db="EMBL/GenBank/DDBJ databases">
        <authorList>
            <person name="Varghese N."/>
            <person name="Submissions S."/>
        </authorList>
    </citation>
    <scope>NUCLEOTIDE SEQUENCE [LARGE SCALE GENOMIC DNA]</scope>
    <source>
        <strain evidence="3">DSM 15449</strain>
    </source>
</reference>
<name>A0A1M5Q432_9FIRM</name>
<feature type="transmembrane region" description="Helical" evidence="1">
    <location>
        <begin position="5"/>
        <end position="22"/>
    </location>
</feature>
<protein>
    <recommendedName>
        <fullName evidence="4">DUF1648 domain-containing protein</fullName>
    </recommendedName>
</protein>
<organism evidence="2 3">
    <name type="scientific">Desulfosporosinus lacus DSM 15449</name>
    <dbReference type="NCBI Taxonomy" id="1121420"/>
    <lineage>
        <taxon>Bacteria</taxon>
        <taxon>Bacillati</taxon>
        <taxon>Bacillota</taxon>
        <taxon>Clostridia</taxon>
        <taxon>Eubacteriales</taxon>
        <taxon>Desulfitobacteriaceae</taxon>
        <taxon>Desulfosporosinus</taxon>
    </lineage>
</organism>
<evidence type="ECO:0000313" key="3">
    <source>
        <dbReference type="Proteomes" id="UP000183954"/>
    </source>
</evidence>
<evidence type="ECO:0008006" key="4">
    <source>
        <dbReference type="Google" id="ProtNLM"/>
    </source>
</evidence>
<feature type="transmembrane region" description="Helical" evidence="1">
    <location>
        <begin position="42"/>
        <end position="64"/>
    </location>
</feature>
<dbReference type="Proteomes" id="UP000183954">
    <property type="component" value="Unassembled WGS sequence"/>
</dbReference>
<keyword evidence="3" id="KW-1185">Reference proteome</keyword>
<dbReference type="EMBL" id="FQXJ01000003">
    <property type="protein sequence ID" value="SHH09017.1"/>
    <property type="molecule type" value="Genomic_DNA"/>
</dbReference>
<keyword evidence="1" id="KW-1133">Transmembrane helix</keyword>
<sequence>MRNSFIGTFIILIMNIFIIPYLNIAKDNMILHGDSATHANNIYLIYFAVINITLAGIVFGIIWLGKLIIHKYFTQY</sequence>
<accession>A0A1M5Q432</accession>
<dbReference type="AlphaFoldDB" id="A0A1M5Q432"/>
<evidence type="ECO:0000256" key="1">
    <source>
        <dbReference type="SAM" id="Phobius"/>
    </source>
</evidence>
<keyword evidence="1" id="KW-0472">Membrane</keyword>
<gene>
    <name evidence="2" type="ORF">SAMN02746098_00140</name>
</gene>
<evidence type="ECO:0000313" key="2">
    <source>
        <dbReference type="EMBL" id="SHH09017.1"/>
    </source>
</evidence>